<gene>
    <name evidence="1" type="ORF">GGX14DRAFT_393600</name>
</gene>
<protein>
    <submittedName>
        <fullName evidence="1">Uncharacterized protein</fullName>
    </submittedName>
</protein>
<dbReference type="Proteomes" id="UP001219525">
    <property type="component" value="Unassembled WGS sequence"/>
</dbReference>
<keyword evidence="2" id="KW-1185">Reference proteome</keyword>
<organism evidence="1 2">
    <name type="scientific">Mycena pura</name>
    <dbReference type="NCBI Taxonomy" id="153505"/>
    <lineage>
        <taxon>Eukaryota</taxon>
        <taxon>Fungi</taxon>
        <taxon>Dikarya</taxon>
        <taxon>Basidiomycota</taxon>
        <taxon>Agaricomycotina</taxon>
        <taxon>Agaricomycetes</taxon>
        <taxon>Agaricomycetidae</taxon>
        <taxon>Agaricales</taxon>
        <taxon>Marasmiineae</taxon>
        <taxon>Mycenaceae</taxon>
        <taxon>Mycena</taxon>
    </lineage>
</organism>
<evidence type="ECO:0000313" key="2">
    <source>
        <dbReference type="Proteomes" id="UP001219525"/>
    </source>
</evidence>
<dbReference type="EMBL" id="JARJCW010000023">
    <property type="protein sequence ID" value="KAJ7212711.1"/>
    <property type="molecule type" value="Genomic_DNA"/>
</dbReference>
<name>A0AAD6VH16_9AGAR</name>
<comment type="caution">
    <text evidence="1">The sequence shown here is derived from an EMBL/GenBank/DDBJ whole genome shotgun (WGS) entry which is preliminary data.</text>
</comment>
<sequence>MSLCANLDESIQVKEDCRASKTENKVQMRTFNRAPSLGLSGWTSPSISSATVIKDISSGARAEIPYSVYREGFWEHETHQPSAKPINAHGYVVLERKLSSQIVPHQLMMEVGPWRSGSTKHCIGVELYKSEGELDIVRHVCGVNGGATYVRQARRDGVGFTAGEEREIVDEL</sequence>
<evidence type="ECO:0000313" key="1">
    <source>
        <dbReference type="EMBL" id="KAJ7212711.1"/>
    </source>
</evidence>
<reference evidence="1" key="1">
    <citation type="submission" date="2023-03" db="EMBL/GenBank/DDBJ databases">
        <title>Massive genome expansion in bonnet fungi (Mycena s.s.) driven by repeated elements and novel gene families across ecological guilds.</title>
        <authorList>
            <consortium name="Lawrence Berkeley National Laboratory"/>
            <person name="Harder C.B."/>
            <person name="Miyauchi S."/>
            <person name="Viragh M."/>
            <person name="Kuo A."/>
            <person name="Thoen E."/>
            <person name="Andreopoulos B."/>
            <person name="Lu D."/>
            <person name="Skrede I."/>
            <person name="Drula E."/>
            <person name="Henrissat B."/>
            <person name="Morin E."/>
            <person name="Kohler A."/>
            <person name="Barry K."/>
            <person name="LaButti K."/>
            <person name="Morin E."/>
            <person name="Salamov A."/>
            <person name="Lipzen A."/>
            <person name="Mereny Z."/>
            <person name="Hegedus B."/>
            <person name="Baldrian P."/>
            <person name="Stursova M."/>
            <person name="Weitz H."/>
            <person name="Taylor A."/>
            <person name="Grigoriev I.V."/>
            <person name="Nagy L.G."/>
            <person name="Martin F."/>
            <person name="Kauserud H."/>
        </authorList>
    </citation>
    <scope>NUCLEOTIDE SEQUENCE</scope>
    <source>
        <strain evidence="1">9144</strain>
    </source>
</reference>
<dbReference type="AlphaFoldDB" id="A0AAD6VH16"/>
<proteinExistence type="predicted"/>
<accession>A0AAD6VH16</accession>